<feature type="transmembrane region" description="Helical" evidence="1">
    <location>
        <begin position="67"/>
        <end position="90"/>
    </location>
</feature>
<evidence type="ECO:0000313" key="2">
    <source>
        <dbReference type="EMBL" id="TNV73982.1"/>
    </source>
</evidence>
<keyword evidence="1" id="KW-0812">Transmembrane</keyword>
<dbReference type="Proteomes" id="UP000785679">
    <property type="component" value="Unassembled WGS sequence"/>
</dbReference>
<sequence length="190" mass="21444">MIPLILIEFTLANDHTHGLINNQQIVEIRAVGSCSCARFPLPSHSCKAQLQQEIGRREWKLRFLLDSILHCLIFVAHLGVCLLNCLGFFDRFYWLLQAAFRLSLDCVVARLLLVLLLGQGFVVQGSQGLRLAWLLGKGRVETVLGCHQSKWVAILIGSLLLPLVRGTHIRLDRINRLTKVDTEVANPRFL</sequence>
<evidence type="ECO:0000313" key="3">
    <source>
        <dbReference type="Proteomes" id="UP000785679"/>
    </source>
</evidence>
<dbReference type="EMBL" id="RRYP01017724">
    <property type="protein sequence ID" value="TNV73982.1"/>
    <property type="molecule type" value="Genomic_DNA"/>
</dbReference>
<comment type="caution">
    <text evidence="2">The sequence shown here is derived from an EMBL/GenBank/DDBJ whole genome shotgun (WGS) entry which is preliminary data.</text>
</comment>
<dbReference type="AlphaFoldDB" id="A0A8J8SX17"/>
<feature type="transmembrane region" description="Helical" evidence="1">
    <location>
        <begin position="142"/>
        <end position="164"/>
    </location>
</feature>
<protein>
    <submittedName>
        <fullName evidence="2">Uncharacterized protein</fullName>
    </submittedName>
</protein>
<keyword evidence="3" id="KW-1185">Reference proteome</keyword>
<evidence type="ECO:0000256" key="1">
    <source>
        <dbReference type="SAM" id="Phobius"/>
    </source>
</evidence>
<gene>
    <name evidence="2" type="ORF">FGO68_gene15177</name>
</gene>
<keyword evidence="1" id="KW-0472">Membrane</keyword>
<feature type="transmembrane region" description="Helical" evidence="1">
    <location>
        <begin position="102"/>
        <end position="122"/>
    </location>
</feature>
<name>A0A8J8SX17_HALGN</name>
<keyword evidence="1" id="KW-1133">Transmembrane helix</keyword>
<organism evidence="2 3">
    <name type="scientific">Halteria grandinella</name>
    <dbReference type="NCBI Taxonomy" id="5974"/>
    <lineage>
        <taxon>Eukaryota</taxon>
        <taxon>Sar</taxon>
        <taxon>Alveolata</taxon>
        <taxon>Ciliophora</taxon>
        <taxon>Intramacronucleata</taxon>
        <taxon>Spirotrichea</taxon>
        <taxon>Stichotrichia</taxon>
        <taxon>Sporadotrichida</taxon>
        <taxon>Halteriidae</taxon>
        <taxon>Halteria</taxon>
    </lineage>
</organism>
<accession>A0A8J8SX17</accession>
<proteinExistence type="predicted"/>
<reference evidence="2" key="1">
    <citation type="submission" date="2019-06" db="EMBL/GenBank/DDBJ databases">
        <authorList>
            <person name="Zheng W."/>
        </authorList>
    </citation>
    <scope>NUCLEOTIDE SEQUENCE</scope>
    <source>
        <strain evidence="2">QDHG01</strain>
    </source>
</reference>